<evidence type="ECO:0000313" key="15">
    <source>
        <dbReference type="Proteomes" id="UP001310594"/>
    </source>
</evidence>
<evidence type="ECO:0000256" key="13">
    <source>
        <dbReference type="RuleBase" id="RU365064"/>
    </source>
</evidence>
<evidence type="ECO:0000256" key="5">
    <source>
        <dbReference type="ARBA" id="ARBA00022502"/>
    </source>
</evidence>
<keyword evidence="9 13" id="KW-0256">Endoplasmic reticulum</keyword>
<feature type="transmembrane region" description="Helical" evidence="13">
    <location>
        <begin position="301"/>
        <end position="322"/>
    </location>
</feature>
<gene>
    <name evidence="14" type="primary">GPI14</name>
    <name evidence="14" type="ORF">LTR97_005440</name>
</gene>
<dbReference type="AlphaFoldDB" id="A0AAN8A386"/>
<comment type="function">
    <text evidence="12 13">Mannosyltransferase involved in glycosylphosphatidylinositol-anchor biosynthesis. Transfers the first alpha-1,4-mannose to GlcN-acyl-PI during GPI precursor assembly. Required for cell wall integrity.</text>
</comment>
<comment type="similarity">
    <text evidence="3 13">Belongs to the PIGM family.</text>
</comment>
<evidence type="ECO:0000256" key="11">
    <source>
        <dbReference type="ARBA" id="ARBA00023136"/>
    </source>
</evidence>
<comment type="subcellular location">
    <subcellularLocation>
        <location evidence="1 13">Endoplasmic reticulum membrane</location>
        <topology evidence="1 13">Multi-pass membrane protein</topology>
    </subcellularLocation>
</comment>
<dbReference type="InterPro" id="IPR007704">
    <property type="entry name" value="PIG-M"/>
</dbReference>
<keyword evidence="6 13" id="KW-0328">Glycosyltransferase</keyword>
<reference evidence="14" key="1">
    <citation type="submission" date="2023-08" db="EMBL/GenBank/DDBJ databases">
        <title>Black Yeasts Isolated from many extreme environments.</title>
        <authorList>
            <person name="Coleine C."/>
            <person name="Stajich J.E."/>
            <person name="Selbmann L."/>
        </authorList>
    </citation>
    <scope>NUCLEOTIDE SEQUENCE</scope>
    <source>
        <strain evidence="14">CCFEE 5810</strain>
    </source>
</reference>
<feature type="transmembrane region" description="Helical" evidence="13">
    <location>
        <begin position="142"/>
        <end position="169"/>
    </location>
</feature>
<feature type="transmembrane region" description="Helical" evidence="13">
    <location>
        <begin position="334"/>
        <end position="353"/>
    </location>
</feature>
<evidence type="ECO:0000256" key="7">
    <source>
        <dbReference type="ARBA" id="ARBA00022679"/>
    </source>
</evidence>
<dbReference type="GO" id="GO:0005789">
    <property type="term" value="C:endoplasmic reticulum membrane"/>
    <property type="evidence" value="ECO:0007669"/>
    <property type="project" value="UniProtKB-SubCell"/>
</dbReference>
<dbReference type="PANTHER" id="PTHR12886:SF0">
    <property type="entry name" value="GPI MANNOSYLTRANSFERASE 1"/>
    <property type="match status" value="1"/>
</dbReference>
<feature type="transmembrane region" description="Helical" evidence="13">
    <location>
        <begin position="6"/>
        <end position="30"/>
    </location>
</feature>
<evidence type="ECO:0000256" key="8">
    <source>
        <dbReference type="ARBA" id="ARBA00022692"/>
    </source>
</evidence>
<evidence type="ECO:0000256" key="4">
    <source>
        <dbReference type="ARBA" id="ARBA00013797"/>
    </source>
</evidence>
<evidence type="ECO:0000256" key="9">
    <source>
        <dbReference type="ARBA" id="ARBA00022824"/>
    </source>
</evidence>
<dbReference type="GO" id="GO:0006506">
    <property type="term" value="P:GPI anchor biosynthetic process"/>
    <property type="evidence" value="ECO:0007669"/>
    <property type="project" value="UniProtKB-KW"/>
</dbReference>
<dbReference type="PANTHER" id="PTHR12886">
    <property type="entry name" value="PIG-M MANNOSYLTRANSFERASE"/>
    <property type="match status" value="1"/>
</dbReference>
<organism evidence="14 15">
    <name type="scientific">Elasticomyces elasticus</name>
    <dbReference type="NCBI Taxonomy" id="574655"/>
    <lineage>
        <taxon>Eukaryota</taxon>
        <taxon>Fungi</taxon>
        <taxon>Dikarya</taxon>
        <taxon>Ascomycota</taxon>
        <taxon>Pezizomycotina</taxon>
        <taxon>Dothideomycetes</taxon>
        <taxon>Dothideomycetidae</taxon>
        <taxon>Mycosphaerellales</taxon>
        <taxon>Teratosphaeriaceae</taxon>
        <taxon>Elasticomyces</taxon>
    </lineage>
</organism>
<evidence type="ECO:0000256" key="12">
    <source>
        <dbReference type="ARBA" id="ARBA00025399"/>
    </source>
</evidence>
<dbReference type="GO" id="GO:1990529">
    <property type="term" value="C:glycosylphosphatidylinositol-mannosyltransferase I complex"/>
    <property type="evidence" value="ECO:0007669"/>
    <property type="project" value="TreeGrafter"/>
</dbReference>
<keyword evidence="11 13" id="KW-0472">Membrane</keyword>
<comment type="pathway">
    <text evidence="2 13">Glycolipid biosynthesis; glycosylphosphatidylinositol-anchor biosynthesis.</text>
</comment>
<keyword evidence="8 13" id="KW-0812">Transmembrane</keyword>
<protein>
    <recommendedName>
        <fullName evidence="4 13">GPI mannosyltransferase 1</fullName>
        <ecNumber evidence="13">2.4.1.-</ecNumber>
    </recommendedName>
    <alternativeName>
        <fullName evidence="13">GPI mannosyltransferase I</fullName>
    </alternativeName>
</protein>
<dbReference type="GO" id="GO:0051751">
    <property type="term" value="F:alpha-1,4-mannosyltransferase activity"/>
    <property type="evidence" value="ECO:0007669"/>
    <property type="project" value="InterPro"/>
</dbReference>
<evidence type="ECO:0000256" key="2">
    <source>
        <dbReference type="ARBA" id="ARBA00004687"/>
    </source>
</evidence>
<evidence type="ECO:0000256" key="10">
    <source>
        <dbReference type="ARBA" id="ARBA00022989"/>
    </source>
</evidence>
<dbReference type="EC" id="2.4.1.-" evidence="13"/>
<dbReference type="Pfam" id="PF05007">
    <property type="entry name" value="Mannosyl_trans"/>
    <property type="match status" value="1"/>
</dbReference>
<name>A0AAN8A386_9PEZI</name>
<keyword evidence="7 13" id="KW-0808">Transferase</keyword>
<feature type="transmembrane region" description="Helical" evidence="13">
    <location>
        <begin position="190"/>
        <end position="216"/>
    </location>
</feature>
<dbReference type="Proteomes" id="UP001310594">
    <property type="component" value="Unassembled WGS sequence"/>
</dbReference>
<comment type="caution">
    <text evidence="14">The sequence shown here is derived from an EMBL/GenBank/DDBJ whole genome shotgun (WGS) entry which is preliminary data.</text>
</comment>
<keyword evidence="5 13" id="KW-0337">GPI-anchor biosynthesis</keyword>
<evidence type="ECO:0000313" key="14">
    <source>
        <dbReference type="EMBL" id="KAK5700922.1"/>
    </source>
</evidence>
<evidence type="ECO:0000256" key="6">
    <source>
        <dbReference type="ARBA" id="ARBA00022676"/>
    </source>
</evidence>
<evidence type="ECO:0000256" key="1">
    <source>
        <dbReference type="ARBA" id="ARBA00004477"/>
    </source>
</evidence>
<keyword evidence="10 13" id="KW-1133">Transmembrane helix</keyword>
<proteinExistence type="inferred from homology"/>
<accession>A0AAN8A386</accession>
<feature type="transmembrane region" description="Helical" evidence="13">
    <location>
        <begin position="75"/>
        <end position="91"/>
    </location>
</feature>
<dbReference type="EMBL" id="JAVRQU010000007">
    <property type="protein sequence ID" value="KAK5700922.1"/>
    <property type="molecule type" value="Genomic_DNA"/>
</dbReference>
<evidence type="ECO:0000256" key="3">
    <source>
        <dbReference type="ARBA" id="ARBA00011071"/>
    </source>
</evidence>
<feature type="transmembrane region" description="Helical" evidence="13">
    <location>
        <begin position="271"/>
        <end position="289"/>
    </location>
</feature>
<dbReference type="GO" id="GO:0004376">
    <property type="term" value="F:GPI mannosyltransferase activity"/>
    <property type="evidence" value="ECO:0007669"/>
    <property type="project" value="InterPro"/>
</dbReference>
<sequence>MKTAVVFAAAILLRVGLIYFGYTDVDYLVFTDAARFVSRGRSPYDRATYRYTPLLAWLLYPTTWGGLWFEFGKGLFATADILTGWLIIRILRRRLSSEKATNYACIWLLNPIVASISARGSSEGLVCLLTVALLWATLQRRFITAGALLGFAVHFKIYPFIYAASLFCWADPTHVGSVRSGRKDSQRPAWLDRLLAFFTPARRILAVVSAFTFTLLNIEMLRRYGMPFLKHTFLYHFTRIDHRHNFSVYNTALYLDSAYQTSAAGFRIESLAFIPQLLLSVVLIPLMLAKKNLPGAMLAQTLAFVTFNKVCTSQYFLWYMVFLPVYLPDSSLLWSSRGLVMLAAWVAGQAMWLQQGYELEFLGKSTFLPASSSKTSAPP</sequence>